<feature type="region of interest" description="Disordered" evidence="1">
    <location>
        <begin position="301"/>
        <end position="324"/>
    </location>
</feature>
<feature type="domain" description="Thioesterase" evidence="2">
    <location>
        <begin position="24"/>
        <end position="137"/>
    </location>
</feature>
<dbReference type="Proteomes" id="UP000078113">
    <property type="component" value="Unassembled WGS sequence"/>
</dbReference>
<evidence type="ECO:0000313" key="4">
    <source>
        <dbReference type="Proteomes" id="UP000078113"/>
    </source>
</evidence>
<feature type="region of interest" description="Disordered" evidence="1">
    <location>
        <begin position="227"/>
        <end position="269"/>
    </location>
</feature>
<accession>A0A8X7N8A5</accession>
<dbReference type="SUPFAM" id="SSF53474">
    <property type="entry name" value="alpha/beta-Hydrolases"/>
    <property type="match status" value="1"/>
</dbReference>
<organism evidence="3 4">
    <name type="scientific">Tilletia walkeri</name>
    <dbReference type="NCBI Taxonomy" id="117179"/>
    <lineage>
        <taxon>Eukaryota</taxon>
        <taxon>Fungi</taxon>
        <taxon>Dikarya</taxon>
        <taxon>Basidiomycota</taxon>
        <taxon>Ustilaginomycotina</taxon>
        <taxon>Exobasidiomycetes</taxon>
        <taxon>Tilletiales</taxon>
        <taxon>Tilletiaceae</taxon>
        <taxon>Tilletia</taxon>
    </lineage>
</organism>
<evidence type="ECO:0000313" key="3">
    <source>
        <dbReference type="EMBL" id="KAE8267620.1"/>
    </source>
</evidence>
<feature type="compositionally biased region" description="Low complexity" evidence="1">
    <location>
        <begin position="302"/>
        <end position="316"/>
    </location>
</feature>
<evidence type="ECO:0000259" key="2">
    <source>
        <dbReference type="Pfam" id="PF00975"/>
    </source>
</evidence>
<reference evidence="3" key="1">
    <citation type="submission" date="2016-04" db="EMBL/GenBank/DDBJ databases">
        <authorList>
            <person name="Nguyen H.D."/>
            <person name="Samba Siva P."/>
            <person name="Cullis J."/>
            <person name="Levesque C.A."/>
            <person name="Hambleton S."/>
        </authorList>
    </citation>
    <scope>NUCLEOTIDE SEQUENCE</scope>
    <source>
        <strain evidence="3">DAOMC 236422</strain>
    </source>
</reference>
<dbReference type="Gene3D" id="3.40.50.1820">
    <property type="entry name" value="alpha/beta hydrolase"/>
    <property type="match status" value="1"/>
</dbReference>
<feature type="compositionally biased region" description="Polar residues" evidence="1">
    <location>
        <begin position="227"/>
        <end position="256"/>
    </location>
</feature>
<protein>
    <recommendedName>
        <fullName evidence="2">Thioesterase domain-containing protein</fullName>
    </recommendedName>
</protein>
<dbReference type="EMBL" id="LWDG02000212">
    <property type="protein sequence ID" value="KAE8267620.1"/>
    <property type="molecule type" value="Genomic_DNA"/>
</dbReference>
<dbReference type="InterPro" id="IPR029058">
    <property type="entry name" value="AB_hydrolase_fold"/>
</dbReference>
<dbReference type="AlphaFoldDB" id="A0A8X7N8A5"/>
<gene>
    <name evidence="3" type="ORF">A4X09_0g4726</name>
</gene>
<dbReference type="InterPro" id="IPR001031">
    <property type="entry name" value="Thioesterase"/>
</dbReference>
<sequence>MLCFIEQNPILIQSGDVHHSDATPLFLIHDGGGTSLSYFKLGDLGRPVWGISNPNFISAKPWEGGMNQVAEVYTRMIRSKSPTGPWLIGGWSLGGLLAIEVAKRLTDSSSSVSEALSRPVAGLVLIDSPCPLSVCTSEIEPISAEVASKVVTCNNKMLRCLVTKQLRLSSELIRRHSSASSASYSLKEWPQGRQAAPPVIALIMATEEVLDSEDAVDTASRKISTGLAATSSSAPKFTNPWETTETSATPSDNNFVSEHDTESVVSSSNRSSRSASFNWHEHSNLDHWSPSIRGRNRYRVDSTTSYSSSPHTTNSSRFASACHSPAPFARAQSTEFDKRNDRFAKDLESRLTFSKISDSDPVDAVEDPSPQLWLDKRRRSDGGMLGWNLVDEPLISSVTFTPGNHWSIFEEGENVSVALIMITAYT</sequence>
<name>A0A8X7N8A5_9BASI</name>
<reference evidence="3" key="2">
    <citation type="journal article" date="2019" name="IMA Fungus">
        <title>Genome sequencing and comparison of five Tilletia species to identify candidate genes for the detection of regulated species infecting wheat.</title>
        <authorList>
            <person name="Nguyen H.D.T."/>
            <person name="Sultana T."/>
            <person name="Kesanakurti P."/>
            <person name="Hambleton S."/>
        </authorList>
    </citation>
    <scope>NUCLEOTIDE SEQUENCE</scope>
    <source>
        <strain evidence="3">DAOMC 236422</strain>
    </source>
</reference>
<dbReference type="Pfam" id="PF00975">
    <property type="entry name" value="Thioesterase"/>
    <property type="match status" value="1"/>
</dbReference>
<evidence type="ECO:0000256" key="1">
    <source>
        <dbReference type="SAM" id="MobiDB-lite"/>
    </source>
</evidence>
<proteinExistence type="predicted"/>
<keyword evidence="4" id="KW-1185">Reference proteome</keyword>
<comment type="caution">
    <text evidence="3">The sequence shown here is derived from an EMBL/GenBank/DDBJ whole genome shotgun (WGS) entry which is preliminary data.</text>
</comment>